<proteinExistence type="predicted"/>
<accession>D8PD16</accession>
<gene>
    <name evidence="1" type="ORF">NIDE1375</name>
</gene>
<dbReference type="Proteomes" id="UP000001660">
    <property type="component" value="Chromosome"/>
</dbReference>
<evidence type="ECO:0000313" key="1">
    <source>
        <dbReference type="EMBL" id="CBK41125.1"/>
    </source>
</evidence>
<reference evidence="1 2" key="1">
    <citation type="journal article" date="2010" name="Proc. Natl. Acad. Sci. U.S.A.">
        <title>A Nitrospira metagenome illuminates the physiology and evolution of globally important nitrite-oxidizing bacteria.</title>
        <authorList>
            <person name="Lucker S."/>
            <person name="Wagner M."/>
            <person name="Maixner F."/>
            <person name="Pelletier E."/>
            <person name="Koch H."/>
            <person name="Vacherie B."/>
            <person name="Rattei T."/>
            <person name="Sinninghe Damste J."/>
            <person name="Spieck E."/>
            <person name="Le Paslier D."/>
            <person name="Daims H."/>
        </authorList>
    </citation>
    <scope>NUCLEOTIDE SEQUENCE [LARGE SCALE GENOMIC DNA]</scope>
</reference>
<dbReference type="AlphaFoldDB" id="D8PD16"/>
<dbReference type="EMBL" id="FP929003">
    <property type="protein sequence ID" value="CBK41125.1"/>
    <property type="molecule type" value="Genomic_DNA"/>
</dbReference>
<keyword evidence="2" id="KW-1185">Reference proteome</keyword>
<dbReference type="KEGG" id="nde:NIDE1375"/>
<dbReference type="HOGENOM" id="CLU_908165_0_0_0"/>
<dbReference type="STRING" id="330214.NIDE1375"/>
<sequence length="306" mass="34198">MNELTVVIDETGATPSANGFGVGAILFPKERTDLLRGAAKEIAVLVSKEDFKYKHVQNNSSARAKFIQTLQLKGVRIFGFYSSASGMKQRIDRFNEVAPIYGRHMLDYDSSPAIQLMDLFLGYGVGPIACHALVNRYTADLYWDRRNDLKLIESLVKKHIEKYANHPRLAGAEKSIRFGGQTAGRLNSVARLAGVLAGDLRLFFDLHGSKIWKCLDVNGLRMQNDPYGMQHAAASSRLMATSEEALADRDPYSSSPGTVMLQAYYKGFLKHIDTKRNLISFCDPQGRMGLLEIEHGQRWHVRQSAD</sequence>
<name>D8PD16_9BACT</name>
<protein>
    <recommendedName>
        <fullName evidence="3">DUF3800 domain-containing protein</fullName>
    </recommendedName>
</protein>
<evidence type="ECO:0008006" key="3">
    <source>
        <dbReference type="Google" id="ProtNLM"/>
    </source>
</evidence>
<organism evidence="1 2">
    <name type="scientific">Nitrospira defluvii</name>
    <dbReference type="NCBI Taxonomy" id="330214"/>
    <lineage>
        <taxon>Bacteria</taxon>
        <taxon>Pseudomonadati</taxon>
        <taxon>Nitrospirota</taxon>
        <taxon>Nitrospiria</taxon>
        <taxon>Nitrospirales</taxon>
        <taxon>Nitrospiraceae</taxon>
        <taxon>Nitrospira</taxon>
    </lineage>
</organism>
<evidence type="ECO:0000313" key="2">
    <source>
        <dbReference type="Proteomes" id="UP000001660"/>
    </source>
</evidence>